<keyword evidence="2" id="KW-0805">Transcription regulation</keyword>
<sequence length="285" mass="30851">MALRPPVPYNEFDFAFDPHLSHFFPNPPPVPPSGELFSHEETSGLFNFLEGFDNGLWEDEQFIQPSGNNFNIDLQSPPPPPPSTLPASTSISAPYSNPHLNTTPEPSTSKSTRPKRVASSRSSRGSVHAHSPEETPSTSSRSPSHSPPTMDPSASPELLSAPAISATKRSSAGGRNKSLLSTPQKRLNHIMSEQKRRNAIRDGYAQLIALLSAPGVADSNRINMPTRGRPKGSGSRKGGGTGGNKGKSGVLFRAVEYCRWLEEGKGALKKEVERLEREAGIRRDP</sequence>
<evidence type="ECO:0000256" key="5">
    <source>
        <dbReference type="ARBA" id="ARBA00023242"/>
    </source>
</evidence>
<dbReference type="GO" id="GO:0000978">
    <property type="term" value="F:RNA polymerase II cis-regulatory region sequence-specific DNA binding"/>
    <property type="evidence" value="ECO:0007669"/>
    <property type="project" value="TreeGrafter"/>
</dbReference>
<dbReference type="HOGENOM" id="CLU_1074083_0_0_1"/>
<feature type="domain" description="BHLH" evidence="7">
    <location>
        <begin position="184"/>
        <end position="261"/>
    </location>
</feature>
<dbReference type="PANTHER" id="PTHR15741">
    <property type="entry name" value="BASIC HELIX-LOOP-HELIX ZIP TRANSCRIPTION FACTOR"/>
    <property type="match status" value="1"/>
</dbReference>
<feature type="compositionally biased region" description="Low complexity" evidence="6">
    <location>
        <begin position="119"/>
        <end position="144"/>
    </location>
</feature>
<dbReference type="SUPFAM" id="SSF47459">
    <property type="entry name" value="HLH, helix-loop-helix DNA-binding domain"/>
    <property type="match status" value="1"/>
</dbReference>
<keyword evidence="4" id="KW-0804">Transcription</keyword>
<reference evidence="8 9" key="1">
    <citation type="journal article" date="2014" name="BMC Genomics">
        <title>Genome and secretome analysis of the hemibiotrophic fungal pathogen, Moniliophthora roreri, which causes frosty pod rot disease of cacao: mechanisms of the biotrophic and necrotrophic phases.</title>
        <authorList>
            <person name="Meinhardt L.W."/>
            <person name="Costa G.G.L."/>
            <person name="Thomazella D.P.T."/>
            <person name="Teixeira P.J.P.L."/>
            <person name="Carazzolle M.F."/>
            <person name="Schuster S.C."/>
            <person name="Carlson J.E."/>
            <person name="Guiltinan M.J."/>
            <person name="Mieczkowski P."/>
            <person name="Farmer A."/>
            <person name="Ramaraj T."/>
            <person name="Crozier J."/>
            <person name="Davis R.E."/>
            <person name="Shao J."/>
            <person name="Melnick R.L."/>
            <person name="Pereira G.A.G."/>
            <person name="Bailey B.A."/>
        </authorList>
    </citation>
    <scope>NUCLEOTIDE SEQUENCE [LARGE SCALE GENOMIC DNA]</scope>
    <source>
        <strain evidence="8 9">MCA 2997</strain>
    </source>
</reference>
<evidence type="ECO:0000256" key="1">
    <source>
        <dbReference type="ARBA" id="ARBA00004123"/>
    </source>
</evidence>
<dbReference type="STRING" id="1381753.V2XI40"/>
<dbReference type="GO" id="GO:0000981">
    <property type="term" value="F:DNA-binding transcription factor activity, RNA polymerase II-specific"/>
    <property type="evidence" value="ECO:0007669"/>
    <property type="project" value="TreeGrafter"/>
</dbReference>
<accession>V2XI40</accession>
<organism evidence="8 9">
    <name type="scientific">Moniliophthora roreri (strain MCA 2997)</name>
    <name type="common">Cocoa frosty pod rot fungus</name>
    <name type="synonym">Crinipellis roreri</name>
    <dbReference type="NCBI Taxonomy" id="1381753"/>
    <lineage>
        <taxon>Eukaryota</taxon>
        <taxon>Fungi</taxon>
        <taxon>Dikarya</taxon>
        <taxon>Basidiomycota</taxon>
        <taxon>Agaricomycotina</taxon>
        <taxon>Agaricomycetes</taxon>
        <taxon>Agaricomycetidae</taxon>
        <taxon>Agaricales</taxon>
        <taxon>Marasmiineae</taxon>
        <taxon>Marasmiaceae</taxon>
        <taxon>Moniliophthora</taxon>
    </lineage>
</organism>
<dbReference type="OrthoDB" id="5778525at2759"/>
<dbReference type="InterPro" id="IPR036638">
    <property type="entry name" value="HLH_DNA-bd_sf"/>
</dbReference>
<evidence type="ECO:0000259" key="7">
    <source>
        <dbReference type="PROSITE" id="PS50888"/>
    </source>
</evidence>
<gene>
    <name evidence="8" type="ORF">Moror_4801</name>
</gene>
<dbReference type="PROSITE" id="PS50888">
    <property type="entry name" value="BHLH"/>
    <property type="match status" value="1"/>
</dbReference>
<dbReference type="Proteomes" id="UP000017559">
    <property type="component" value="Unassembled WGS sequence"/>
</dbReference>
<name>V2XI40_MONRO</name>
<protein>
    <submittedName>
        <fullName evidence="8">Hlh transcription factor</fullName>
    </submittedName>
</protein>
<feature type="region of interest" description="Disordered" evidence="6">
    <location>
        <begin position="63"/>
        <end position="186"/>
    </location>
</feature>
<proteinExistence type="predicted"/>
<feature type="compositionally biased region" description="Gly residues" evidence="6">
    <location>
        <begin position="235"/>
        <end position="246"/>
    </location>
</feature>
<evidence type="ECO:0000313" key="8">
    <source>
        <dbReference type="EMBL" id="ESK92150.1"/>
    </source>
</evidence>
<feature type="compositionally biased region" description="Polar residues" evidence="6">
    <location>
        <begin position="63"/>
        <end position="74"/>
    </location>
</feature>
<evidence type="ECO:0000256" key="6">
    <source>
        <dbReference type="SAM" id="MobiDB-lite"/>
    </source>
</evidence>
<dbReference type="GO" id="GO:0046983">
    <property type="term" value="F:protein dimerization activity"/>
    <property type="evidence" value="ECO:0007669"/>
    <property type="project" value="InterPro"/>
</dbReference>
<dbReference type="PANTHER" id="PTHR15741:SF27">
    <property type="entry name" value="TRANSCRIPTION FACTOR AP-4"/>
    <property type="match status" value="1"/>
</dbReference>
<evidence type="ECO:0000256" key="2">
    <source>
        <dbReference type="ARBA" id="ARBA00023015"/>
    </source>
</evidence>
<dbReference type="InterPro" id="IPR011598">
    <property type="entry name" value="bHLH_dom"/>
</dbReference>
<dbReference type="KEGG" id="mrr:Moror_4801"/>
<evidence type="ECO:0000313" key="9">
    <source>
        <dbReference type="Proteomes" id="UP000017559"/>
    </source>
</evidence>
<keyword evidence="3" id="KW-0238">DNA-binding</keyword>
<dbReference type="GO" id="GO:0005634">
    <property type="term" value="C:nucleus"/>
    <property type="evidence" value="ECO:0007669"/>
    <property type="project" value="UniProtKB-SubCell"/>
</dbReference>
<dbReference type="EMBL" id="AWSO01000300">
    <property type="protein sequence ID" value="ESK92150.1"/>
    <property type="molecule type" value="Genomic_DNA"/>
</dbReference>
<evidence type="ECO:0000256" key="4">
    <source>
        <dbReference type="ARBA" id="ARBA00023163"/>
    </source>
</evidence>
<comment type="caution">
    <text evidence="8">The sequence shown here is derived from an EMBL/GenBank/DDBJ whole genome shotgun (WGS) entry which is preliminary data.</text>
</comment>
<feature type="compositionally biased region" description="Low complexity" evidence="6">
    <location>
        <begin position="85"/>
        <end position="94"/>
    </location>
</feature>
<evidence type="ECO:0000256" key="3">
    <source>
        <dbReference type="ARBA" id="ARBA00023125"/>
    </source>
</evidence>
<feature type="compositionally biased region" description="Polar residues" evidence="6">
    <location>
        <begin position="98"/>
        <end position="111"/>
    </location>
</feature>
<keyword evidence="5" id="KW-0539">Nucleus</keyword>
<comment type="subcellular location">
    <subcellularLocation>
        <location evidence="1">Nucleus</location>
    </subcellularLocation>
</comment>
<dbReference type="InterPro" id="IPR052207">
    <property type="entry name" value="Max-like/E-box_TFs"/>
</dbReference>
<dbReference type="AlphaFoldDB" id="V2XI40"/>
<dbReference type="Gene3D" id="4.10.280.10">
    <property type="entry name" value="Helix-loop-helix DNA-binding domain"/>
    <property type="match status" value="1"/>
</dbReference>
<keyword evidence="9" id="KW-1185">Reference proteome</keyword>
<feature type="region of interest" description="Disordered" evidence="6">
    <location>
        <begin position="219"/>
        <end position="248"/>
    </location>
</feature>